<proteinExistence type="predicted"/>
<accession>A0A1H1N0X5</accession>
<reference evidence="2" key="1">
    <citation type="submission" date="2016-10" db="EMBL/GenBank/DDBJ databases">
        <authorList>
            <person name="Varghese N."/>
            <person name="Submissions S."/>
        </authorList>
    </citation>
    <scope>NUCLEOTIDE SEQUENCE [LARGE SCALE GENOMIC DNA]</scope>
    <source>
        <strain evidence="2">JCM 14963</strain>
    </source>
</reference>
<dbReference type="STRING" id="472181.SAMN05216271_0753"/>
<evidence type="ECO:0000313" key="1">
    <source>
        <dbReference type="EMBL" id="SDR92713.1"/>
    </source>
</evidence>
<dbReference type="OrthoDB" id="9860806at2"/>
<evidence type="ECO:0000313" key="2">
    <source>
        <dbReference type="Proteomes" id="UP000243413"/>
    </source>
</evidence>
<dbReference type="Proteomes" id="UP000243413">
    <property type="component" value="Chromosome I"/>
</dbReference>
<name>A0A1H1N0X5_9GAMM</name>
<protein>
    <submittedName>
        <fullName evidence="1">Uncharacterized protein</fullName>
    </submittedName>
</protein>
<organism evidence="1 2">
    <name type="scientific">Halopseudomonas sabulinigri</name>
    <dbReference type="NCBI Taxonomy" id="472181"/>
    <lineage>
        <taxon>Bacteria</taxon>
        <taxon>Pseudomonadati</taxon>
        <taxon>Pseudomonadota</taxon>
        <taxon>Gammaproteobacteria</taxon>
        <taxon>Pseudomonadales</taxon>
        <taxon>Pseudomonadaceae</taxon>
        <taxon>Halopseudomonas</taxon>
    </lineage>
</organism>
<gene>
    <name evidence="1" type="ORF">SAMN05216271_0753</name>
</gene>
<sequence>MKMLKVLLIILIAPFVLYFSLAAKSFIDGANLKADAETQHTKYVFEFENGRNVIIEDQFNKIVRSWGESPAKIVLHDNIRTAIFNDSAILKTEIDSIEPHDEYVKVKGYMGLISQDLKYLVNTEGEISSYKWKNN</sequence>
<dbReference type="AlphaFoldDB" id="A0A1H1N0X5"/>
<dbReference type="EMBL" id="LT629763">
    <property type="protein sequence ID" value="SDR92713.1"/>
    <property type="molecule type" value="Genomic_DNA"/>
</dbReference>
<dbReference type="RefSeq" id="WP_157719291.1">
    <property type="nucleotide sequence ID" value="NZ_LT629763.1"/>
</dbReference>